<dbReference type="EMBL" id="HBIR01009258">
    <property type="protein sequence ID" value="CAE0532319.1"/>
    <property type="molecule type" value="Transcribed_RNA"/>
</dbReference>
<dbReference type="AlphaFoldDB" id="A0A7S3RSE4"/>
<reference evidence="1" key="1">
    <citation type="submission" date="2021-01" db="EMBL/GenBank/DDBJ databases">
        <authorList>
            <person name="Corre E."/>
            <person name="Pelletier E."/>
            <person name="Niang G."/>
            <person name="Scheremetjew M."/>
            <person name="Finn R."/>
            <person name="Kale V."/>
            <person name="Holt S."/>
            <person name="Cochrane G."/>
            <person name="Meng A."/>
            <person name="Brown T."/>
            <person name="Cohen L."/>
        </authorList>
    </citation>
    <scope>NUCLEOTIDE SEQUENCE</scope>
    <source>
        <strain evidence="1">379</strain>
    </source>
</reference>
<protein>
    <submittedName>
        <fullName evidence="1">Uncharacterized protein</fullName>
    </submittedName>
</protein>
<accession>A0A7S3RSE4</accession>
<gene>
    <name evidence="1" type="ORF">EHUX00137_LOCUS6424</name>
</gene>
<sequence>MPPVSPVVAAKPAMPPPSMTYVDGKRRAALGKAQQQPPTSLSCCERCFCVKAEDRSNIASWMLKDTRDKTPPSACGKLLCFCDEAYPRTPNCIEEIPEIRALAGTVLEDGQALSGTVFTLRWMEFDKATRSGVSKTFGGYGGKYSAAQWSLGSSWTTYVGAWCDRCVNQSYGWQFSEDWRSAKITVKMNWIVCFPWLPPWFTVCDCCIIFDMVQTEGSTDGSEWNRRTATCPCCNNEPEMKHSYWLRSVITPEGTPGPFYDNMIKLSGEKMVTAR</sequence>
<name>A0A7S3RSE4_EMIHU</name>
<proteinExistence type="predicted"/>
<organism evidence="1">
    <name type="scientific">Emiliania huxleyi</name>
    <name type="common">Coccolithophore</name>
    <name type="synonym">Pontosphaera huxleyi</name>
    <dbReference type="NCBI Taxonomy" id="2903"/>
    <lineage>
        <taxon>Eukaryota</taxon>
        <taxon>Haptista</taxon>
        <taxon>Haptophyta</taxon>
        <taxon>Prymnesiophyceae</taxon>
        <taxon>Isochrysidales</taxon>
        <taxon>Noelaerhabdaceae</taxon>
        <taxon>Emiliania</taxon>
    </lineage>
</organism>
<evidence type="ECO:0000313" key="1">
    <source>
        <dbReference type="EMBL" id="CAE0532319.1"/>
    </source>
</evidence>